<keyword evidence="2" id="KW-1185">Reference proteome</keyword>
<proteinExistence type="predicted"/>
<organism evidence="1 2">
    <name type="scientific">Heliocybe sulcata</name>
    <dbReference type="NCBI Taxonomy" id="5364"/>
    <lineage>
        <taxon>Eukaryota</taxon>
        <taxon>Fungi</taxon>
        <taxon>Dikarya</taxon>
        <taxon>Basidiomycota</taxon>
        <taxon>Agaricomycotina</taxon>
        <taxon>Agaricomycetes</taxon>
        <taxon>Gloeophyllales</taxon>
        <taxon>Gloeophyllaceae</taxon>
        <taxon>Heliocybe</taxon>
    </lineage>
</organism>
<evidence type="ECO:0000313" key="1">
    <source>
        <dbReference type="EMBL" id="TFK53981.1"/>
    </source>
</evidence>
<accession>A0A5C3NK53</accession>
<dbReference type="EMBL" id="ML213506">
    <property type="protein sequence ID" value="TFK53981.1"/>
    <property type="molecule type" value="Genomic_DNA"/>
</dbReference>
<dbReference type="AlphaFoldDB" id="A0A5C3NK53"/>
<dbReference type="SUPFAM" id="SSF51735">
    <property type="entry name" value="NAD(P)-binding Rossmann-fold domains"/>
    <property type="match status" value="1"/>
</dbReference>
<dbReference type="Pfam" id="PF00106">
    <property type="entry name" value="adh_short"/>
    <property type="match status" value="1"/>
</dbReference>
<dbReference type="Proteomes" id="UP000305948">
    <property type="component" value="Unassembled WGS sequence"/>
</dbReference>
<dbReference type="CDD" id="cd05233">
    <property type="entry name" value="SDR_c"/>
    <property type="match status" value="1"/>
</dbReference>
<evidence type="ECO:0000313" key="2">
    <source>
        <dbReference type="Proteomes" id="UP000305948"/>
    </source>
</evidence>
<protein>
    <submittedName>
        <fullName evidence="1">Short-chain dehydrogenase/reductase SDR</fullName>
    </submittedName>
</protein>
<dbReference type="PANTHER" id="PTHR43975:SF2">
    <property type="entry name" value="EG:BACR7A4.14 PROTEIN-RELATED"/>
    <property type="match status" value="1"/>
</dbReference>
<dbReference type="PRINTS" id="PR00081">
    <property type="entry name" value="GDHRDH"/>
</dbReference>
<dbReference type="STRING" id="5364.A0A5C3NK53"/>
<dbReference type="OrthoDB" id="1933717at2759"/>
<name>A0A5C3NK53_9AGAM</name>
<dbReference type="InterPro" id="IPR002347">
    <property type="entry name" value="SDR_fam"/>
</dbReference>
<reference evidence="1 2" key="1">
    <citation type="journal article" date="2019" name="Nat. Ecol. Evol.">
        <title>Megaphylogeny resolves global patterns of mushroom evolution.</title>
        <authorList>
            <person name="Varga T."/>
            <person name="Krizsan K."/>
            <person name="Foldi C."/>
            <person name="Dima B."/>
            <person name="Sanchez-Garcia M."/>
            <person name="Sanchez-Ramirez S."/>
            <person name="Szollosi G.J."/>
            <person name="Szarkandi J.G."/>
            <person name="Papp V."/>
            <person name="Albert L."/>
            <person name="Andreopoulos W."/>
            <person name="Angelini C."/>
            <person name="Antonin V."/>
            <person name="Barry K.W."/>
            <person name="Bougher N.L."/>
            <person name="Buchanan P."/>
            <person name="Buyck B."/>
            <person name="Bense V."/>
            <person name="Catcheside P."/>
            <person name="Chovatia M."/>
            <person name="Cooper J."/>
            <person name="Damon W."/>
            <person name="Desjardin D."/>
            <person name="Finy P."/>
            <person name="Geml J."/>
            <person name="Haridas S."/>
            <person name="Hughes K."/>
            <person name="Justo A."/>
            <person name="Karasinski D."/>
            <person name="Kautmanova I."/>
            <person name="Kiss B."/>
            <person name="Kocsube S."/>
            <person name="Kotiranta H."/>
            <person name="LaButti K.M."/>
            <person name="Lechner B.E."/>
            <person name="Liimatainen K."/>
            <person name="Lipzen A."/>
            <person name="Lukacs Z."/>
            <person name="Mihaltcheva S."/>
            <person name="Morgado L.N."/>
            <person name="Niskanen T."/>
            <person name="Noordeloos M.E."/>
            <person name="Ohm R.A."/>
            <person name="Ortiz-Santana B."/>
            <person name="Ovrebo C."/>
            <person name="Racz N."/>
            <person name="Riley R."/>
            <person name="Savchenko A."/>
            <person name="Shiryaev A."/>
            <person name="Soop K."/>
            <person name="Spirin V."/>
            <person name="Szebenyi C."/>
            <person name="Tomsovsky M."/>
            <person name="Tulloss R.E."/>
            <person name="Uehling J."/>
            <person name="Grigoriev I.V."/>
            <person name="Vagvolgyi C."/>
            <person name="Papp T."/>
            <person name="Martin F.M."/>
            <person name="Miettinen O."/>
            <person name="Hibbett D.S."/>
            <person name="Nagy L.G."/>
        </authorList>
    </citation>
    <scope>NUCLEOTIDE SEQUENCE [LARGE SCALE GENOMIC DNA]</scope>
    <source>
        <strain evidence="1 2">OMC1185</strain>
    </source>
</reference>
<dbReference type="InterPro" id="IPR036291">
    <property type="entry name" value="NAD(P)-bd_dom_sf"/>
</dbReference>
<gene>
    <name evidence="1" type="ORF">OE88DRAFT_1624795</name>
</gene>
<dbReference type="Gene3D" id="3.40.50.720">
    <property type="entry name" value="NAD(P)-binding Rossmann-like Domain"/>
    <property type="match status" value="1"/>
</dbReference>
<sequence length="292" mass="31698">MPAHPENISITQYHDVYPGIDIDTRLKDAAKGKVIYITGASRGIGESTVYAYAKAGASGIFITARSVADLETVAANAKNISPTVQVEPCAVDVTNAEQVGESVRKCVEKFGKIDVVISNAGYLEKWVKIGDSDPDDWWMAVVSRGAFNVIHHTVKHLVQTKGYAILVSSIGAQIRRPGASGYQSAKHQLNRFAEFVEVEYGSEGVKVFSIHPGGVPTKLATSEPSIIPYLTDKPELAANTMVRLTSGSEDYLSGRYVSVDWDLDELAKRKKEIEEDDLLKNRLDVGSLASAL</sequence>
<dbReference type="PANTHER" id="PTHR43975">
    <property type="entry name" value="ZGC:101858"/>
    <property type="match status" value="1"/>
</dbReference>